<evidence type="ECO:0000259" key="1">
    <source>
        <dbReference type="PROSITE" id="PS51819"/>
    </source>
</evidence>
<evidence type="ECO:0000313" key="3">
    <source>
        <dbReference type="Proteomes" id="UP000196475"/>
    </source>
</evidence>
<comment type="caution">
    <text evidence="2">The sequence shown here is derived from an EMBL/GenBank/DDBJ whole genome shotgun (WGS) entry which is preliminary data.</text>
</comment>
<dbReference type="Gene3D" id="3.10.180.10">
    <property type="entry name" value="2,3-Dihydroxybiphenyl 1,2-Dioxygenase, domain 1"/>
    <property type="match status" value="1"/>
</dbReference>
<dbReference type="PANTHER" id="PTHR21366:SF14">
    <property type="entry name" value="GLYOXALASE DOMAIN-CONTAINING PROTEIN 5"/>
    <property type="match status" value="1"/>
</dbReference>
<feature type="domain" description="VOC" evidence="1">
    <location>
        <begin position="5"/>
        <end position="125"/>
    </location>
</feature>
<evidence type="ECO:0000313" key="2">
    <source>
        <dbReference type="EMBL" id="OUM85580.1"/>
    </source>
</evidence>
<organism evidence="2 3">
    <name type="scientific">Bacillus thermozeamaize</name>
    <dbReference type="NCBI Taxonomy" id="230954"/>
    <lineage>
        <taxon>Bacteria</taxon>
        <taxon>Bacillati</taxon>
        <taxon>Bacillota</taxon>
        <taxon>Bacilli</taxon>
        <taxon>Bacillales</taxon>
        <taxon>Bacillaceae</taxon>
        <taxon>Bacillus</taxon>
    </lineage>
</organism>
<reference evidence="3" key="1">
    <citation type="submission" date="2016-06" db="EMBL/GenBank/DDBJ databases">
        <authorList>
            <person name="Nascimento L."/>
            <person name="Pereira R.V."/>
            <person name="Martins L.F."/>
            <person name="Quaggio R.B."/>
            <person name="Silva A.M."/>
            <person name="Setubal J.C."/>
        </authorList>
    </citation>
    <scope>NUCLEOTIDE SEQUENCE [LARGE SCALE GENOMIC DNA]</scope>
</reference>
<dbReference type="SUPFAM" id="SSF54593">
    <property type="entry name" value="Glyoxalase/Bleomycin resistance protein/Dihydroxybiphenyl dioxygenase"/>
    <property type="match status" value="1"/>
</dbReference>
<accession>A0A1Y3PE34</accession>
<dbReference type="InterPro" id="IPR004360">
    <property type="entry name" value="Glyas_Fos-R_dOase_dom"/>
</dbReference>
<dbReference type="InterPro" id="IPR029068">
    <property type="entry name" value="Glyas_Bleomycin-R_OHBP_Dase"/>
</dbReference>
<dbReference type="InterPro" id="IPR050383">
    <property type="entry name" value="GlyoxalaseI/FosfomycinResist"/>
</dbReference>
<protein>
    <recommendedName>
        <fullName evidence="1">VOC domain-containing protein</fullName>
    </recommendedName>
</protein>
<dbReference type="Proteomes" id="UP000196475">
    <property type="component" value="Unassembled WGS sequence"/>
</dbReference>
<dbReference type="Pfam" id="PF00903">
    <property type="entry name" value="Glyoxalase"/>
    <property type="match status" value="1"/>
</dbReference>
<gene>
    <name evidence="2" type="ORF">BAA01_12125</name>
</gene>
<dbReference type="InterPro" id="IPR037523">
    <property type="entry name" value="VOC_core"/>
</dbReference>
<sequence length="137" mass="15163">MKVDALDHLVLTVADMERTIRFYTDILGMEAITFGNDRKALAFGDQKINLHPYGNEFEPKAQKPCPGSADLCFVSTTPVREWQTFLASKGVPVVEGPVKRTGARGPILSIYIRDPDGNLIEISNYEKPAGQSRPDRA</sequence>
<dbReference type="AlphaFoldDB" id="A0A1Y3PE34"/>
<proteinExistence type="predicted"/>
<dbReference type="PANTHER" id="PTHR21366">
    <property type="entry name" value="GLYOXALASE FAMILY PROTEIN"/>
    <property type="match status" value="1"/>
</dbReference>
<name>A0A1Y3PE34_9BACI</name>
<dbReference type="EMBL" id="LZRT01000099">
    <property type="protein sequence ID" value="OUM85580.1"/>
    <property type="molecule type" value="Genomic_DNA"/>
</dbReference>
<dbReference type="CDD" id="cd07253">
    <property type="entry name" value="GLOD5"/>
    <property type="match status" value="1"/>
</dbReference>
<dbReference type="PROSITE" id="PS51819">
    <property type="entry name" value="VOC"/>
    <property type="match status" value="1"/>
</dbReference>